<dbReference type="SUPFAM" id="SSF53474">
    <property type="entry name" value="alpha/beta-Hydrolases"/>
    <property type="match status" value="1"/>
</dbReference>
<dbReference type="Gene3D" id="3.40.50.1820">
    <property type="entry name" value="alpha/beta hydrolase"/>
    <property type="match status" value="1"/>
</dbReference>
<dbReference type="InterPro" id="IPR022742">
    <property type="entry name" value="Hydrolase_4"/>
</dbReference>
<dbReference type="InterPro" id="IPR029058">
    <property type="entry name" value="AB_hydrolase_fold"/>
</dbReference>
<dbReference type="Proteomes" id="UP000199310">
    <property type="component" value="Unassembled WGS sequence"/>
</dbReference>
<dbReference type="PANTHER" id="PTHR43798:SF31">
    <property type="entry name" value="AB HYDROLASE SUPERFAMILY PROTEIN YCLE"/>
    <property type="match status" value="1"/>
</dbReference>
<dbReference type="GO" id="GO:0016787">
    <property type="term" value="F:hydrolase activity"/>
    <property type="evidence" value="ECO:0007669"/>
    <property type="project" value="UniProtKB-KW"/>
</dbReference>
<dbReference type="AlphaFoldDB" id="A0A1I0RKK7"/>
<evidence type="ECO:0000256" key="1">
    <source>
        <dbReference type="ARBA" id="ARBA00022801"/>
    </source>
</evidence>
<dbReference type="RefSeq" id="WP_177192174.1">
    <property type="nucleotide sequence ID" value="NZ_FOJG01000001.1"/>
</dbReference>
<gene>
    <name evidence="3" type="ORF">SAMN04488122_3000</name>
</gene>
<evidence type="ECO:0000259" key="2">
    <source>
        <dbReference type="Pfam" id="PF12146"/>
    </source>
</evidence>
<name>A0A1I0RKK7_9BACT</name>
<evidence type="ECO:0000313" key="4">
    <source>
        <dbReference type="Proteomes" id="UP000199310"/>
    </source>
</evidence>
<dbReference type="InterPro" id="IPR050266">
    <property type="entry name" value="AB_hydrolase_sf"/>
</dbReference>
<protein>
    <submittedName>
        <fullName evidence="3">Esterase/lipase</fullName>
    </submittedName>
</protein>
<accession>A0A1I0RKK7</accession>
<dbReference type="EMBL" id="FOJG01000001">
    <property type="protein sequence ID" value="SEW41626.1"/>
    <property type="molecule type" value="Genomic_DNA"/>
</dbReference>
<organism evidence="3 4">
    <name type="scientific">Chitinophaga arvensicola</name>
    <dbReference type="NCBI Taxonomy" id="29529"/>
    <lineage>
        <taxon>Bacteria</taxon>
        <taxon>Pseudomonadati</taxon>
        <taxon>Bacteroidota</taxon>
        <taxon>Chitinophagia</taxon>
        <taxon>Chitinophagales</taxon>
        <taxon>Chitinophagaceae</taxon>
        <taxon>Chitinophaga</taxon>
    </lineage>
</organism>
<sequence length="333" mass="36657">MRRWLRISLIVIATLSVVYLLGPKPATPDYPLAFPAVPAAGAALNDYVSSREAAHRLKPDNQARIIWQDSGFHKTPYSVVYLHGFSASQEEGNPVHRNFAARFGCNLYLSRLDGHGIDTSDQLLHMTATGLWEDAKAALAIGQALGDKVILMSTSTGGTLALKLAATYPDKVYALVNMSPNIAINDNLAFLANNPWGLQLARWVSKGDFRHGSDKDPEVAKYWYNDYRLEAVVQLENLLESTMTDDTFRKVHQPVLNLYYYKDEAHQDKTVRVSAILEMEKKLGTPDSLKAAVAIPGAGTHVMGCTLTSHDVPAVEAAIADFAIHTLQMKPVR</sequence>
<feature type="domain" description="Serine aminopeptidase S33" evidence="2">
    <location>
        <begin position="78"/>
        <end position="205"/>
    </location>
</feature>
<dbReference type="PANTHER" id="PTHR43798">
    <property type="entry name" value="MONOACYLGLYCEROL LIPASE"/>
    <property type="match status" value="1"/>
</dbReference>
<dbReference type="STRING" id="29529.SAMN04488122_3000"/>
<proteinExistence type="predicted"/>
<dbReference type="GO" id="GO:0016020">
    <property type="term" value="C:membrane"/>
    <property type="evidence" value="ECO:0007669"/>
    <property type="project" value="TreeGrafter"/>
</dbReference>
<dbReference type="Pfam" id="PF12146">
    <property type="entry name" value="Hydrolase_4"/>
    <property type="match status" value="1"/>
</dbReference>
<reference evidence="4" key="1">
    <citation type="submission" date="2016-10" db="EMBL/GenBank/DDBJ databases">
        <authorList>
            <person name="Varghese N."/>
            <person name="Submissions S."/>
        </authorList>
    </citation>
    <scope>NUCLEOTIDE SEQUENCE [LARGE SCALE GENOMIC DNA]</scope>
    <source>
        <strain evidence="4">DSM 3695</strain>
    </source>
</reference>
<keyword evidence="4" id="KW-1185">Reference proteome</keyword>
<keyword evidence="1" id="KW-0378">Hydrolase</keyword>
<evidence type="ECO:0000313" key="3">
    <source>
        <dbReference type="EMBL" id="SEW41626.1"/>
    </source>
</evidence>